<comment type="caution">
    <text evidence="1">The sequence shown here is derived from an EMBL/GenBank/DDBJ whole genome shotgun (WGS) entry which is preliminary data.</text>
</comment>
<dbReference type="EMBL" id="JADKMA010000073">
    <property type="protein sequence ID" value="MBO8193189.1"/>
    <property type="molecule type" value="Genomic_DNA"/>
</dbReference>
<dbReference type="GO" id="GO:0008168">
    <property type="term" value="F:methyltransferase activity"/>
    <property type="evidence" value="ECO:0007669"/>
    <property type="project" value="UniProtKB-KW"/>
</dbReference>
<dbReference type="InterPro" id="IPR029063">
    <property type="entry name" value="SAM-dependent_MTases_sf"/>
</dbReference>
<evidence type="ECO:0000313" key="2">
    <source>
        <dbReference type="Proteomes" id="UP001519064"/>
    </source>
</evidence>
<keyword evidence="2" id="KW-1185">Reference proteome</keyword>
<gene>
    <name evidence="1" type="ORF">ITI46_16160</name>
</gene>
<protein>
    <submittedName>
        <fullName evidence="1">SAM-dependent methyltransferase</fullName>
    </submittedName>
</protein>
<dbReference type="Pfam" id="PF04672">
    <property type="entry name" value="Methyltransf_19"/>
    <property type="match status" value="1"/>
</dbReference>
<dbReference type="PIRSF" id="PIRSF017393">
    <property type="entry name" value="MTase_SAV2177"/>
    <property type="match status" value="1"/>
</dbReference>
<evidence type="ECO:0000313" key="1">
    <source>
        <dbReference type="EMBL" id="MBO8193189.1"/>
    </source>
</evidence>
<proteinExistence type="predicted"/>
<sequence length="277" mass="30068">MSHQMPESTGAKAHSARMYDYYLGGKTNYGPDRRVAGQTMAVFPNVLTAARENREFMHRAVRHLAREQRIRQFLDIGTGIPSAPNLHQVAQREDPTCRVVYADNDPIVLTYARALMNGTPEGATDYIEADVRDPKRILGHARDTLDFAQPVALSLVALLHFLGDGDDPQGIVRTLVDALAPGSALVLSHGTDELDVTLRKVVEIYGSQGITVQLRGAEDVRAFFTGAGLSLVEPGIVATCDWRPELADSQDGMRRPPGSISPEEVGCWAAVGLKPAA</sequence>
<dbReference type="GO" id="GO:0032259">
    <property type="term" value="P:methylation"/>
    <property type="evidence" value="ECO:0007669"/>
    <property type="project" value="UniProtKB-KW"/>
</dbReference>
<accession>A0ABS3XCS4</accession>
<organism evidence="1 2">
    <name type="scientific">Streptomyces oryzae</name>
    <dbReference type="NCBI Taxonomy" id="1434886"/>
    <lineage>
        <taxon>Bacteria</taxon>
        <taxon>Bacillati</taxon>
        <taxon>Actinomycetota</taxon>
        <taxon>Actinomycetes</taxon>
        <taxon>Kitasatosporales</taxon>
        <taxon>Streptomycetaceae</taxon>
        <taxon>Streptomyces</taxon>
    </lineage>
</organism>
<dbReference type="RefSeq" id="WP_209240254.1">
    <property type="nucleotide sequence ID" value="NZ_JADKMA010000073.1"/>
</dbReference>
<keyword evidence="1" id="KW-0808">Transferase</keyword>
<dbReference type="Gene3D" id="3.40.50.150">
    <property type="entry name" value="Vaccinia Virus protein VP39"/>
    <property type="match status" value="1"/>
</dbReference>
<dbReference type="InterPro" id="IPR006764">
    <property type="entry name" value="SAM_dep_MeTrfase_SAV2177_type"/>
</dbReference>
<keyword evidence="1" id="KW-0489">Methyltransferase</keyword>
<dbReference type="SUPFAM" id="SSF53335">
    <property type="entry name" value="S-adenosyl-L-methionine-dependent methyltransferases"/>
    <property type="match status" value="1"/>
</dbReference>
<dbReference type="Proteomes" id="UP001519064">
    <property type="component" value="Unassembled WGS sequence"/>
</dbReference>
<reference evidence="1 2" key="1">
    <citation type="submission" date="2020-11" db="EMBL/GenBank/DDBJ databases">
        <title>Streptomyces spirodelae sp. nov., isolated from duckweed.</title>
        <authorList>
            <person name="Saimee Y."/>
            <person name="Duangmal K."/>
        </authorList>
    </citation>
    <scope>NUCLEOTIDE SEQUENCE [LARGE SCALE GENOMIC DNA]</scope>
    <source>
        <strain evidence="1 2">S16-07</strain>
    </source>
</reference>
<name>A0ABS3XCS4_9ACTN</name>